<dbReference type="STRING" id="1137799.GZ78_22475"/>
<keyword evidence="1" id="KW-0732">Signal</keyword>
<evidence type="ECO:0000313" key="2">
    <source>
        <dbReference type="EMBL" id="KEQ16597.1"/>
    </source>
</evidence>
<name>A0A081NDS4_9GAMM</name>
<evidence type="ECO:0000256" key="1">
    <source>
        <dbReference type="SAM" id="SignalP"/>
    </source>
</evidence>
<keyword evidence="3" id="KW-1185">Reference proteome</keyword>
<dbReference type="RefSeq" id="WP_034840278.1">
    <property type="nucleotide sequence ID" value="NZ_JOKH01000005.1"/>
</dbReference>
<proteinExistence type="predicted"/>
<accession>A0A081NDS4</accession>
<protein>
    <recommendedName>
        <fullName evidence="4">Lipid/polyisoprenoid-binding YceI-like domain-containing protein</fullName>
    </recommendedName>
</protein>
<dbReference type="AlphaFoldDB" id="A0A081NDS4"/>
<comment type="caution">
    <text evidence="2">The sequence shown here is derived from an EMBL/GenBank/DDBJ whole genome shotgun (WGS) entry which is preliminary data.</text>
</comment>
<dbReference type="Proteomes" id="UP000028073">
    <property type="component" value="Unassembled WGS sequence"/>
</dbReference>
<feature type="signal peptide" evidence="1">
    <location>
        <begin position="1"/>
        <end position="28"/>
    </location>
</feature>
<evidence type="ECO:0000313" key="3">
    <source>
        <dbReference type="Proteomes" id="UP000028073"/>
    </source>
</evidence>
<gene>
    <name evidence="2" type="ORF">GZ78_22475</name>
</gene>
<feature type="chain" id="PRO_5001760732" description="Lipid/polyisoprenoid-binding YceI-like domain-containing protein" evidence="1">
    <location>
        <begin position="29"/>
        <end position="96"/>
    </location>
</feature>
<organism evidence="2 3">
    <name type="scientific">Endozoicomonas numazuensis</name>
    <dbReference type="NCBI Taxonomy" id="1137799"/>
    <lineage>
        <taxon>Bacteria</taxon>
        <taxon>Pseudomonadati</taxon>
        <taxon>Pseudomonadota</taxon>
        <taxon>Gammaproteobacteria</taxon>
        <taxon>Oceanospirillales</taxon>
        <taxon>Endozoicomonadaceae</taxon>
        <taxon>Endozoicomonas</taxon>
    </lineage>
</organism>
<sequence>MFLQRPLSVLFSSSTLALGLFSTSSTEAGEVFKWVENAYTHGSEFRGVLDTSKCQLDKRSDLAMMTVTGLIHSASKGLLQLKFSVELIKQPSPPTT</sequence>
<evidence type="ECO:0008006" key="4">
    <source>
        <dbReference type="Google" id="ProtNLM"/>
    </source>
</evidence>
<dbReference type="EMBL" id="JOKH01000005">
    <property type="protein sequence ID" value="KEQ16597.1"/>
    <property type="molecule type" value="Genomic_DNA"/>
</dbReference>
<reference evidence="2 3" key="1">
    <citation type="submission" date="2014-06" db="EMBL/GenBank/DDBJ databases">
        <title>Whole Genome Sequences of Three Symbiotic Endozoicomonas Bacteria.</title>
        <authorList>
            <person name="Neave M.J."/>
            <person name="Apprill A."/>
            <person name="Voolstra C.R."/>
        </authorList>
    </citation>
    <scope>NUCLEOTIDE SEQUENCE [LARGE SCALE GENOMIC DNA]</scope>
    <source>
        <strain evidence="2 3">DSM 25634</strain>
    </source>
</reference>